<sequence length="122" mass="14220">MNEERSHTQHLTPISSPHLAQLSKPKYTSPANPQDRCRFILDRRRNKSRHQPGRGGLKPFTQRKKESQKPVTKKEPFTRNYKPLTSLAVHRMPVTFQLKPFIQQGPLSRKQQGPLSRKKPFT</sequence>
<name>A0A6B9XSM0_PICSI</name>
<feature type="compositionally biased region" description="Basic and acidic residues" evidence="1">
    <location>
        <begin position="63"/>
        <end position="77"/>
    </location>
</feature>
<organism evidence="2">
    <name type="scientific">Picea sitchensis</name>
    <name type="common">Sitka spruce</name>
    <name type="synonym">Pinus sitchensis</name>
    <dbReference type="NCBI Taxonomy" id="3332"/>
    <lineage>
        <taxon>Eukaryota</taxon>
        <taxon>Viridiplantae</taxon>
        <taxon>Streptophyta</taxon>
        <taxon>Embryophyta</taxon>
        <taxon>Tracheophyta</taxon>
        <taxon>Spermatophyta</taxon>
        <taxon>Pinopsida</taxon>
        <taxon>Pinidae</taxon>
        <taxon>Conifers I</taxon>
        <taxon>Pinales</taxon>
        <taxon>Pinaceae</taxon>
        <taxon>Picea</taxon>
    </lineage>
</organism>
<feature type="region of interest" description="Disordered" evidence="1">
    <location>
        <begin position="1"/>
        <end position="84"/>
    </location>
</feature>
<dbReference type="AlphaFoldDB" id="A0A6B9XSM0"/>
<dbReference type="EMBL" id="MK697699">
    <property type="protein sequence ID" value="QHR89983.1"/>
    <property type="molecule type" value="Genomic_DNA"/>
</dbReference>
<proteinExistence type="predicted"/>
<evidence type="ECO:0000313" key="2">
    <source>
        <dbReference type="EMBL" id="QHR89983.1"/>
    </source>
</evidence>
<protein>
    <submittedName>
        <fullName evidence="2">Uncharacterized protein</fullName>
    </submittedName>
</protein>
<geneLocation type="mitochondrion" evidence="2"/>
<gene>
    <name evidence="2" type="primary">orf04028</name>
    <name evidence="2" type="ORF">Q903MT_gene4005</name>
</gene>
<accession>A0A6B9XSM0</accession>
<reference evidence="2" key="1">
    <citation type="submission" date="2019-03" db="EMBL/GenBank/DDBJ databases">
        <title>Largest Complete Mitochondrial Genome of a Gymnosperm, Sitka Spruce (Picea sitchensis), Indicates Complex Physical Structure.</title>
        <authorList>
            <person name="Jackman S.D."/>
            <person name="Coombe L."/>
            <person name="Warren R."/>
            <person name="Kirk H."/>
            <person name="Trinh E."/>
            <person name="McLeod T."/>
            <person name="Pleasance S."/>
            <person name="Pandoh P."/>
            <person name="Zhao Y."/>
            <person name="Coope R."/>
            <person name="Bousquet J."/>
            <person name="Bohlmann J.C."/>
            <person name="Jones S.J.M."/>
            <person name="Birol I."/>
        </authorList>
    </citation>
    <scope>NUCLEOTIDE SEQUENCE</scope>
    <source>
        <strain evidence="2">Q903</strain>
    </source>
</reference>
<feature type="region of interest" description="Disordered" evidence="1">
    <location>
        <begin position="99"/>
        <end position="122"/>
    </location>
</feature>
<feature type="compositionally biased region" description="Polar residues" evidence="1">
    <location>
        <begin position="105"/>
        <end position="114"/>
    </location>
</feature>
<evidence type="ECO:0000256" key="1">
    <source>
        <dbReference type="SAM" id="MobiDB-lite"/>
    </source>
</evidence>
<keyword evidence="2" id="KW-0496">Mitochondrion</keyword>